<dbReference type="Proteomes" id="UP000600026">
    <property type="component" value="Unassembled WGS sequence"/>
</dbReference>
<reference evidence="1" key="1">
    <citation type="submission" date="2020-09" db="EMBL/GenBank/DDBJ databases">
        <title>Whole genome shotgun sequence of Streptomyces xanthophaeus NBRC 12829.</title>
        <authorList>
            <person name="Komaki H."/>
            <person name="Tamura T."/>
        </authorList>
    </citation>
    <scope>NUCLEOTIDE SEQUENCE</scope>
    <source>
        <strain evidence="1">NBRC 12829</strain>
    </source>
</reference>
<comment type="caution">
    <text evidence="1">The sequence shown here is derived from an EMBL/GenBank/DDBJ whole genome shotgun (WGS) entry which is preliminary data.</text>
</comment>
<sequence>MFVLRYRNGEPEPLDLGLVREVLEPYAVAIGPDLRDGVLIRTADGHEAEVDVNEFCLDGSSPSWPSWWTASGRA</sequence>
<evidence type="ECO:0000313" key="1">
    <source>
        <dbReference type="EMBL" id="GHI82830.1"/>
    </source>
</evidence>
<gene>
    <name evidence="1" type="ORF">Sxan_01940</name>
</gene>
<keyword evidence="2" id="KW-1185">Reference proteome</keyword>
<dbReference type="EMBL" id="BNEE01000002">
    <property type="protein sequence ID" value="GHI82830.1"/>
    <property type="molecule type" value="Genomic_DNA"/>
</dbReference>
<organism evidence="1 2">
    <name type="scientific">Streptomyces xanthophaeus</name>
    <dbReference type="NCBI Taxonomy" id="67385"/>
    <lineage>
        <taxon>Bacteria</taxon>
        <taxon>Bacillati</taxon>
        <taxon>Actinomycetota</taxon>
        <taxon>Actinomycetes</taxon>
        <taxon>Kitasatosporales</taxon>
        <taxon>Streptomycetaceae</taxon>
        <taxon>Streptomyces</taxon>
    </lineage>
</organism>
<protein>
    <submittedName>
        <fullName evidence="1">Uncharacterized protein</fullName>
    </submittedName>
</protein>
<evidence type="ECO:0000313" key="2">
    <source>
        <dbReference type="Proteomes" id="UP000600026"/>
    </source>
</evidence>
<proteinExistence type="predicted"/>
<dbReference type="AlphaFoldDB" id="A0A919GS08"/>
<accession>A0A919GS08</accession>
<name>A0A919GS08_9ACTN</name>